<organism evidence="1">
    <name type="scientific">Vibrio parahaemolyticus</name>
    <dbReference type="NCBI Taxonomy" id="670"/>
    <lineage>
        <taxon>Bacteria</taxon>
        <taxon>Pseudomonadati</taxon>
        <taxon>Pseudomonadota</taxon>
        <taxon>Gammaproteobacteria</taxon>
        <taxon>Vibrionales</taxon>
        <taxon>Vibrionaceae</taxon>
        <taxon>Vibrio</taxon>
    </lineage>
</organism>
<name>A0A2R9VL37_VIBPH</name>
<accession>A0A2R9VL37</accession>
<sequence>MSRPLSFAPYAYSRRVLRLPMPNRHITGQGHFRTPQKH</sequence>
<dbReference type="EMBL" id="VRMQ01000004">
    <property type="protein sequence ID" value="TXN14785.1"/>
    <property type="molecule type" value="Genomic_DNA"/>
</dbReference>
<dbReference type="Proteomes" id="UP000856022">
    <property type="component" value="Unassembled WGS sequence"/>
</dbReference>
<reference evidence="3 4" key="3">
    <citation type="submission" date="2019-08" db="EMBL/GenBank/DDBJ databases">
        <title>Emerging of two pre-pandemic pathogenic O4:KUT lineages of Vibrio parahaemolyticus in coastal eastern China.</title>
        <authorList>
            <person name="Yu H."/>
        </authorList>
    </citation>
    <scope>NUCLEOTIDE SEQUENCE [LARGE SCALE GENOMIC DNA]</scope>
    <source>
        <strain evidence="3 4">HZ17-383</strain>
    </source>
</reference>
<evidence type="ECO:0000313" key="5">
    <source>
        <dbReference type="Proteomes" id="UP000464718"/>
    </source>
</evidence>
<evidence type="ECO:0000313" key="2">
    <source>
        <dbReference type="EMBL" id="QHH08353.1"/>
    </source>
</evidence>
<reference evidence="2 5" key="2">
    <citation type="submission" date="2018-12" db="EMBL/GenBank/DDBJ databases">
        <title>Genomic insights into the evolutionary origins and pathogenicity of five Vibrio parahaemolyticus strains isolated from the shrimp with acute hepatopancreatic necrosis disease (AHPND).</title>
        <authorList>
            <person name="Yang Q."/>
            <person name="Dong X."/>
            <person name="Xie G."/>
            <person name="Fu S."/>
            <person name="Zou P."/>
            <person name="Sun J."/>
            <person name="Wang Y."/>
            <person name="Huang J."/>
        </authorList>
    </citation>
    <scope>NUCLEOTIDE SEQUENCE [LARGE SCALE GENOMIC DNA]</scope>
    <source>
        <strain evidence="2 5">20160303005-1</strain>
    </source>
</reference>
<gene>
    <name evidence="2" type="ORF">EHC69_02730</name>
    <name evidence="3" type="ORF">FVP01_17520</name>
    <name evidence="1" type="ORF">I7278_15625</name>
</gene>
<evidence type="ECO:0000313" key="1">
    <source>
        <dbReference type="EMBL" id="HAS6678245.1"/>
    </source>
</evidence>
<dbReference type="Proteomes" id="UP000464718">
    <property type="component" value="Chromosome i"/>
</dbReference>
<dbReference type="OrthoDB" id="5890315at2"/>
<reference evidence="1" key="4">
    <citation type="submission" date="2019-12" db="EMBL/GenBank/DDBJ databases">
        <authorList>
            <consortium name="NCBI Pathogen Detection Project"/>
        </authorList>
    </citation>
    <scope>NUCLEOTIDE SEQUENCE</scope>
    <source>
        <strain evidence="1">1930</strain>
    </source>
</reference>
<proteinExistence type="predicted"/>
<protein>
    <submittedName>
        <fullName evidence="1">Uncharacterized protein</fullName>
    </submittedName>
</protein>
<dbReference type="AlphaFoldDB" id="A0A2R9VL37"/>
<dbReference type="Proteomes" id="UP000321504">
    <property type="component" value="Unassembled WGS sequence"/>
</dbReference>
<evidence type="ECO:0000313" key="3">
    <source>
        <dbReference type="EMBL" id="TXN14785.1"/>
    </source>
</evidence>
<dbReference type="EMBL" id="DACQKT010000007">
    <property type="protein sequence ID" value="HAS6678245.1"/>
    <property type="molecule type" value="Genomic_DNA"/>
</dbReference>
<evidence type="ECO:0000313" key="4">
    <source>
        <dbReference type="Proteomes" id="UP000321504"/>
    </source>
</evidence>
<reference evidence="1" key="1">
    <citation type="journal article" date="2018" name="Genome Biol.">
        <title>SKESA: strategic k-mer extension for scrupulous assemblies.</title>
        <authorList>
            <person name="Souvorov A."/>
            <person name="Agarwala R."/>
            <person name="Lipman D.J."/>
        </authorList>
    </citation>
    <scope>NUCLEOTIDE SEQUENCE</scope>
    <source>
        <strain evidence="1">1930</strain>
    </source>
</reference>
<dbReference type="EMBL" id="CP034298">
    <property type="protein sequence ID" value="QHH08353.1"/>
    <property type="molecule type" value="Genomic_DNA"/>
</dbReference>